<keyword evidence="7 9" id="KW-0408">Iron</keyword>
<keyword evidence="5" id="KW-0732">Signal</keyword>
<accession>A0ABS0PJ62</accession>
<feature type="domain" description="Cytochrome c" evidence="10">
    <location>
        <begin position="327"/>
        <end position="414"/>
    </location>
</feature>
<evidence type="ECO:0000256" key="8">
    <source>
        <dbReference type="ARBA" id="ARBA00023136"/>
    </source>
</evidence>
<evidence type="ECO:0000256" key="3">
    <source>
        <dbReference type="ARBA" id="ARBA00022617"/>
    </source>
</evidence>
<gene>
    <name evidence="11" type="ORF">HZZ13_05295</name>
</gene>
<keyword evidence="2" id="KW-1003">Cell membrane</keyword>
<dbReference type="EMBL" id="JACCHP010000003">
    <property type="protein sequence ID" value="MBH5397208.1"/>
    <property type="molecule type" value="Genomic_DNA"/>
</dbReference>
<evidence type="ECO:0000259" key="10">
    <source>
        <dbReference type="PROSITE" id="PS51007"/>
    </source>
</evidence>
<evidence type="ECO:0000313" key="12">
    <source>
        <dbReference type="Proteomes" id="UP000807370"/>
    </source>
</evidence>
<dbReference type="InterPro" id="IPR014353">
    <property type="entry name" value="Membr-bd_ADH_cyt_c"/>
</dbReference>
<dbReference type="PANTHER" id="PTHR35008:SF8">
    <property type="entry name" value="ALCOHOL DEHYDROGENASE CYTOCHROME C SUBUNIT"/>
    <property type="match status" value="1"/>
</dbReference>
<sequence>MKIRLILLALLAVGTVGSAGALLYAWESAIPPIDPKSLGAPDRAAVRRGANLALLGDCATCHTAPGARPYAGGLAMPTPFGTIYSTNITPDPETGIGRWSERAFIRALRSGVDREGRHLYPAFPYDHFTRVSDEDAKALYAFFMSIEPVRSSAPANELPFPLNIRLTLAGWKLLFLRQGPFVVDPSKDEIWNKGKYLVDGLGHCGACHSPRNLLGAEKTSAGFAGGDAEGWRAYALGRSSPSPILWEEGALADYLARGFHPLHGTAQGPMANVVENLSRVDPADVRAMAHYLASLGKREGRNGAEPEALGPGRLPQSAGIQAATPPVPSVPGGTIYATVCASCHESDRSLPLGGARLDLSTAITDDTPANLVNLVIKGIPARGGASTRPIMPGFGDVLDDRQISDLASYLRNRFAGKPQWAGLNKAVAEARGGR</sequence>
<keyword evidence="12" id="KW-1185">Reference proteome</keyword>
<evidence type="ECO:0000256" key="1">
    <source>
        <dbReference type="ARBA" id="ARBA00004236"/>
    </source>
</evidence>
<dbReference type="Proteomes" id="UP000807370">
    <property type="component" value="Unassembled WGS sequence"/>
</dbReference>
<dbReference type="SUPFAM" id="SSF46626">
    <property type="entry name" value="Cytochrome c"/>
    <property type="match status" value="3"/>
</dbReference>
<dbReference type="PANTHER" id="PTHR35008">
    <property type="entry name" value="BLL4482 PROTEIN-RELATED"/>
    <property type="match status" value="1"/>
</dbReference>
<evidence type="ECO:0000256" key="4">
    <source>
        <dbReference type="ARBA" id="ARBA00022723"/>
    </source>
</evidence>
<feature type="domain" description="Cytochrome c" evidence="10">
    <location>
        <begin position="44"/>
        <end position="147"/>
    </location>
</feature>
<keyword evidence="8" id="KW-0472">Membrane</keyword>
<name>A0ABS0PJ62_9BRAD</name>
<dbReference type="InterPro" id="IPR051459">
    <property type="entry name" value="Cytochrome_c-type_DH"/>
</dbReference>
<evidence type="ECO:0000256" key="9">
    <source>
        <dbReference type="PROSITE-ProRule" id="PRU00433"/>
    </source>
</evidence>
<proteinExistence type="predicted"/>
<comment type="subcellular location">
    <subcellularLocation>
        <location evidence="1">Cell membrane</location>
    </subcellularLocation>
</comment>
<keyword evidence="6" id="KW-0677">Repeat</keyword>
<dbReference type="InterPro" id="IPR009056">
    <property type="entry name" value="Cyt_c-like_dom"/>
</dbReference>
<evidence type="ECO:0000256" key="6">
    <source>
        <dbReference type="ARBA" id="ARBA00022737"/>
    </source>
</evidence>
<dbReference type="InterPro" id="IPR036909">
    <property type="entry name" value="Cyt_c-like_dom_sf"/>
</dbReference>
<dbReference type="RefSeq" id="WP_197958601.1">
    <property type="nucleotide sequence ID" value="NZ_JACCHP010000003.1"/>
</dbReference>
<comment type="caution">
    <text evidence="11">The sequence shown here is derived from an EMBL/GenBank/DDBJ whole genome shotgun (WGS) entry which is preliminary data.</text>
</comment>
<evidence type="ECO:0000256" key="2">
    <source>
        <dbReference type="ARBA" id="ARBA00022475"/>
    </source>
</evidence>
<dbReference type="PROSITE" id="PS51007">
    <property type="entry name" value="CYTC"/>
    <property type="match status" value="2"/>
</dbReference>
<keyword evidence="3 9" id="KW-0349">Heme</keyword>
<organism evidence="11 12">
    <name type="scientific">Bradyrhizobium agreste</name>
    <dbReference type="NCBI Taxonomy" id="2751811"/>
    <lineage>
        <taxon>Bacteria</taxon>
        <taxon>Pseudomonadati</taxon>
        <taxon>Pseudomonadota</taxon>
        <taxon>Alphaproteobacteria</taxon>
        <taxon>Hyphomicrobiales</taxon>
        <taxon>Nitrobacteraceae</taxon>
        <taxon>Bradyrhizobium</taxon>
    </lineage>
</organism>
<evidence type="ECO:0000256" key="5">
    <source>
        <dbReference type="ARBA" id="ARBA00022729"/>
    </source>
</evidence>
<keyword evidence="4 9" id="KW-0479">Metal-binding</keyword>
<reference evidence="11 12" key="1">
    <citation type="submission" date="2020-07" db="EMBL/GenBank/DDBJ databases">
        <title>Bradyrhizobium diversity isolated from nodules of indigenous legumes of Western Australia.</title>
        <authorList>
            <person name="Klepa M.S."/>
        </authorList>
    </citation>
    <scope>NUCLEOTIDE SEQUENCE [LARGE SCALE GENOMIC DNA]</scope>
    <source>
        <strain evidence="11 12">CNPSo 4010</strain>
    </source>
</reference>
<dbReference type="Pfam" id="PF00034">
    <property type="entry name" value="Cytochrom_C"/>
    <property type="match status" value="1"/>
</dbReference>
<evidence type="ECO:0000313" key="11">
    <source>
        <dbReference type="EMBL" id="MBH5397208.1"/>
    </source>
</evidence>
<protein>
    <submittedName>
        <fullName evidence="11">Cytochrome c</fullName>
    </submittedName>
</protein>
<dbReference type="PIRSF" id="PIRSF000018">
    <property type="entry name" value="Mb_ADH_cyt_c"/>
    <property type="match status" value="1"/>
</dbReference>
<evidence type="ECO:0000256" key="7">
    <source>
        <dbReference type="ARBA" id="ARBA00023004"/>
    </source>
</evidence>
<dbReference type="Pfam" id="PF13442">
    <property type="entry name" value="Cytochrome_CBB3"/>
    <property type="match status" value="1"/>
</dbReference>
<dbReference type="Gene3D" id="1.10.760.10">
    <property type="entry name" value="Cytochrome c-like domain"/>
    <property type="match status" value="2"/>
</dbReference>